<reference evidence="2" key="1">
    <citation type="journal article" date="2021" name="ISME J.">
        <title>Evolutionary origin and ecological implication of a unique nif island in free-living Bradyrhizobium lineages.</title>
        <authorList>
            <person name="Tao J."/>
        </authorList>
    </citation>
    <scope>NUCLEOTIDE SEQUENCE [LARGE SCALE GENOMIC DNA]</scope>
    <source>
        <strain evidence="2">SZCCT0094</strain>
    </source>
</reference>
<name>A0ABS5G4B7_9BRAD</name>
<dbReference type="RefSeq" id="WP_172236482.1">
    <property type="nucleotide sequence ID" value="NZ_JABFDP010000009.1"/>
</dbReference>
<dbReference type="EMBL" id="JAFCLK010000008">
    <property type="protein sequence ID" value="MBR1136144.1"/>
    <property type="molecule type" value="Genomic_DNA"/>
</dbReference>
<accession>A0ABS5G4B7</accession>
<proteinExistence type="predicted"/>
<organism evidence="1 2">
    <name type="scientific">Bradyrhizobium denitrificans</name>
    <dbReference type="NCBI Taxonomy" id="2734912"/>
    <lineage>
        <taxon>Bacteria</taxon>
        <taxon>Pseudomonadati</taxon>
        <taxon>Pseudomonadota</taxon>
        <taxon>Alphaproteobacteria</taxon>
        <taxon>Hyphomicrobiales</taxon>
        <taxon>Nitrobacteraceae</taxon>
        <taxon>Bradyrhizobium</taxon>
    </lineage>
</organism>
<evidence type="ECO:0000313" key="1">
    <source>
        <dbReference type="EMBL" id="MBR1136144.1"/>
    </source>
</evidence>
<dbReference type="Proteomes" id="UP001314635">
    <property type="component" value="Unassembled WGS sequence"/>
</dbReference>
<sequence length="250" mass="27662">MTDMSELRTRKEPLNLAIVHVDPEAFIANLMGWLEITAFIKAQRAGEATVPADGSTPALSAAQLKTGGVHEVGNDALFAFAMTASLKGDKAALDQVETALLAQMGTDFPGSFALWHFRATIDAPTTLDDFVGQAGKKMLAGDLPPPPLRAKEYWSAGLRFFEKARKSNFIHEVMYPLAKWTRARWTETAEKGVAFLHHIEDNVPVLREVLEEPRNDQAFIANALLRLAPAVDMELNEEYQGFLRSLARRN</sequence>
<protein>
    <submittedName>
        <fullName evidence="1">Uncharacterized protein</fullName>
    </submittedName>
</protein>
<evidence type="ECO:0000313" key="2">
    <source>
        <dbReference type="Proteomes" id="UP001314635"/>
    </source>
</evidence>
<gene>
    <name evidence="1" type="ORF">JQ619_10230</name>
</gene>
<keyword evidence="2" id="KW-1185">Reference proteome</keyword>
<comment type="caution">
    <text evidence="1">The sequence shown here is derived from an EMBL/GenBank/DDBJ whole genome shotgun (WGS) entry which is preliminary data.</text>
</comment>